<dbReference type="Proteomes" id="UP000189670">
    <property type="component" value="Unassembled WGS sequence"/>
</dbReference>
<dbReference type="Pfam" id="PF00691">
    <property type="entry name" value="OmpA"/>
    <property type="match status" value="1"/>
</dbReference>
<gene>
    <name evidence="3" type="ORF">OMM_01267</name>
</gene>
<name>A0A1V1PDN6_9BACT</name>
<dbReference type="SUPFAM" id="SSF103088">
    <property type="entry name" value="OmpA-like"/>
    <property type="match status" value="1"/>
</dbReference>
<keyword evidence="1" id="KW-0472">Membrane</keyword>
<evidence type="ECO:0000313" key="3">
    <source>
        <dbReference type="EMBL" id="ETR73022.1"/>
    </source>
</evidence>
<dbReference type="EMBL" id="ATBP01000094">
    <property type="protein sequence ID" value="ETR73022.1"/>
    <property type="molecule type" value="Genomic_DNA"/>
</dbReference>
<accession>A0A1V1PDN6</accession>
<dbReference type="Gene3D" id="3.30.1330.60">
    <property type="entry name" value="OmpA-like domain"/>
    <property type="match status" value="1"/>
</dbReference>
<dbReference type="InterPro" id="IPR036737">
    <property type="entry name" value="OmpA-like_sf"/>
</dbReference>
<proteinExistence type="predicted"/>
<sequence length="258" mass="28712">MAKKKKIAPEADTSGVARGLLVSLFILLLAFFIVLNTLADEDEKRAKAVMGSVKGAFSSISGGGSLITTSNQAPSLFIDPMTTDTSLRTHKIVGLDQNSSGKVMIRVTSEGVIISMLYDLVFVEGTYDIRPSSKPFLKKICEIINQDDHMVRISGHTDSRPAQEKAVSSNWELSSLKALKLFQFFVEQGNVNPMRVSCYGRAEHDPIASNETRRTRAMNRRLDIMVDLSLRDNIKALYEKEPSSFFMFKRFVFDIFGG</sequence>
<comment type="caution">
    <text evidence="3">The sequence shown here is derived from an EMBL/GenBank/DDBJ whole genome shotgun (WGS) entry which is preliminary data.</text>
</comment>
<dbReference type="CDD" id="cd07185">
    <property type="entry name" value="OmpA_C-like"/>
    <property type="match status" value="1"/>
</dbReference>
<dbReference type="AlphaFoldDB" id="A0A1V1PDN6"/>
<evidence type="ECO:0000256" key="1">
    <source>
        <dbReference type="PROSITE-ProRule" id="PRU00473"/>
    </source>
</evidence>
<protein>
    <submittedName>
        <fullName evidence="3">Outer membrane protein, OmpA/MotB</fullName>
    </submittedName>
</protein>
<feature type="domain" description="OmpA-like" evidence="2">
    <location>
        <begin position="109"/>
        <end position="230"/>
    </location>
</feature>
<reference evidence="4" key="1">
    <citation type="submission" date="2012-11" db="EMBL/GenBank/DDBJ databases">
        <authorList>
            <person name="Lucero-Rivera Y.E."/>
            <person name="Tovar-Ramirez D."/>
        </authorList>
    </citation>
    <scope>NUCLEOTIDE SEQUENCE [LARGE SCALE GENOMIC DNA]</scope>
    <source>
        <strain evidence="4">Araruama</strain>
    </source>
</reference>
<evidence type="ECO:0000259" key="2">
    <source>
        <dbReference type="PROSITE" id="PS51123"/>
    </source>
</evidence>
<dbReference type="InterPro" id="IPR006665">
    <property type="entry name" value="OmpA-like"/>
</dbReference>
<dbReference type="GO" id="GO:0016020">
    <property type="term" value="C:membrane"/>
    <property type="evidence" value="ECO:0007669"/>
    <property type="project" value="UniProtKB-UniRule"/>
</dbReference>
<dbReference type="PANTHER" id="PTHR30329:SF21">
    <property type="entry name" value="LIPOPROTEIN YIAD-RELATED"/>
    <property type="match status" value="1"/>
</dbReference>
<evidence type="ECO:0000313" key="4">
    <source>
        <dbReference type="Proteomes" id="UP000189670"/>
    </source>
</evidence>
<dbReference type="PANTHER" id="PTHR30329">
    <property type="entry name" value="STATOR ELEMENT OF FLAGELLAR MOTOR COMPLEX"/>
    <property type="match status" value="1"/>
</dbReference>
<dbReference type="InterPro" id="IPR050330">
    <property type="entry name" value="Bact_OuterMem_StrucFunc"/>
</dbReference>
<dbReference type="PROSITE" id="PS51123">
    <property type="entry name" value="OMPA_2"/>
    <property type="match status" value="1"/>
</dbReference>
<organism evidence="3 4">
    <name type="scientific">Candidatus Magnetoglobus multicellularis str. Araruama</name>
    <dbReference type="NCBI Taxonomy" id="890399"/>
    <lineage>
        <taxon>Bacteria</taxon>
        <taxon>Pseudomonadati</taxon>
        <taxon>Thermodesulfobacteriota</taxon>
        <taxon>Desulfobacteria</taxon>
        <taxon>Desulfobacterales</taxon>
        <taxon>Desulfobacteraceae</taxon>
        <taxon>Candidatus Magnetoglobus</taxon>
    </lineage>
</organism>